<protein>
    <submittedName>
        <fullName evidence="10">ABC transporter permease</fullName>
    </submittedName>
</protein>
<dbReference type="InterPro" id="IPR025857">
    <property type="entry name" value="MacB_PCD"/>
</dbReference>
<feature type="transmembrane region" description="Helical" evidence="7">
    <location>
        <begin position="311"/>
        <end position="339"/>
    </location>
</feature>
<dbReference type="PANTHER" id="PTHR30572:SF4">
    <property type="entry name" value="ABC TRANSPORTER PERMEASE YTRF"/>
    <property type="match status" value="1"/>
</dbReference>
<keyword evidence="4 7" id="KW-1133">Transmembrane helix</keyword>
<dbReference type="PANTHER" id="PTHR30572">
    <property type="entry name" value="MEMBRANE COMPONENT OF TRANSPORTER-RELATED"/>
    <property type="match status" value="1"/>
</dbReference>
<dbReference type="AlphaFoldDB" id="A0A367FSQ3"/>
<feature type="domain" description="MacB-like periplasmic core" evidence="9">
    <location>
        <begin position="488"/>
        <end position="690"/>
    </location>
</feature>
<feature type="transmembrane region" description="Helical" evidence="7">
    <location>
        <begin position="717"/>
        <end position="745"/>
    </location>
</feature>
<dbReference type="Proteomes" id="UP000253094">
    <property type="component" value="Unassembled WGS sequence"/>
</dbReference>
<dbReference type="GO" id="GO:0005886">
    <property type="term" value="C:plasma membrane"/>
    <property type="evidence" value="ECO:0007669"/>
    <property type="project" value="UniProtKB-SubCell"/>
</dbReference>
<evidence type="ECO:0000256" key="6">
    <source>
        <dbReference type="ARBA" id="ARBA00038076"/>
    </source>
</evidence>
<feature type="domain" description="MacB-like periplasmic core" evidence="9">
    <location>
        <begin position="20"/>
        <end position="235"/>
    </location>
</feature>
<organism evidence="10 11">
    <name type="scientific">Sphaerisporangium album</name>
    <dbReference type="NCBI Taxonomy" id="509200"/>
    <lineage>
        <taxon>Bacteria</taxon>
        <taxon>Bacillati</taxon>
        <taxon>Actinomycetota</taxon>
        <taxon>Actinomycetes</taxon>
        <taxon>Streptosporangiales</taxon>
        <taxon>Streptosporangiaceae</taxon>
        <taxon>Sphaerisporangium</taxon>
    </lineage>
</organism>
<evidence type="ECO:0000313" key="10">
    <source>
        <dbReference type="EMBL" id="RCG32720.1"/>
    </source>
</evidence>
<evidence type="ECO:0000256" key="5">
    <source>
        <dbReference type="ARBA" id="ARBA00023136"/>
    </source>
</evidence>
<comment type="similarity">
    <text evidence="6">Belongs to the ABC-4 integral membrane protein family.</text>
</comment>
<dbReference type="InterPro" id="IPR050250">
    <property type="entry name" value="Macrolide_Exporter_MacB"/>
</dbReference>
<evidence type="ECO:0000256" key="4">
    <source>
        <dbReference type="ARBA" id="ARBA00022989"/>
    </source>
</evidence>
<reference evidence="10 11" key="1">
    <citation type="submission" date="2018-06" db="EMBL/GenBank/DDBJ databases">
        <title>Sphaerisporangium craniellae sp. nov., isolated from a marine sponge in the South China Sea.</title>
        <authorList>
            <person name="Li L."/>
        </authorList>
    </citation>
    <scope>NUCLEOTIDE SEQUENCE [LARGE SCALE GENOMIC DNA]</scope>
    <source>
        <strain evidence="10 11">CCTCC AA 208026</strain>
    </source>
</reference>
<dbReference type="EMBL" id="QOIL01000002">
    <property type="protein sequence ID" value="RCG32720.1"/>
    <property type="molecule type" value="Genomic_DNA"/>
</dbReference>
<gene>
    <name evidence="10" type="ORF">DQ384_04375</name>
</gene>
<evidence type="ECO:0000259" key="8">
    <source>
        <dbReference type="Pfam" id="PF02687"/>
    </source>
</evidence>
<dbReference type="InterPro" id="IPR003838">
    <property type="entry name" value="ABC3_permease_C"/>
</dbReference>
<feature type="transmembrane region" description="Helical" evidence="7">
    <location>
        <begin position="266"/>
        <end position="291"/>
    </location>
</feature>
<feature type="transmembrane region" description="Helical" evidence="7">
    <location>
        <begin position="488"/>
        <end position="509"/>
    </location>
</feature>
<evidence type="ECO:0000259" key="9">
    <source>
        <dbReference type="Pfam" id="PF12704"/>
    </source>
</evidence>
<comment type="subcellular location">
    <subcellularLocation>
        <location evidence="1">Cell membrane</location>
        <topology evidence="1">Multi-pass membrane protein</topology>
    </subcellularLocation>
</comment>
<name>A0A367FSQ3_9ACTN</name>
<feature type="domain" description="ABC3 transporter permease C-terminal" evidence="8">
    <location>
        <begin position="270"/>
        <end position="389"/>
    </location>
</feature>
<evidence type="ECO:0000256" key="1">
    <source>
        <dbReference type="ARBA" id="ARBA00004651"/>
    </source>
</evidence>
<sequence>MIPMWRLTLRNTLARRARLALTLIAVVLGVTFVTGSLILTDTSQRLLDEQFRTSTAGVDLTVRDAAAFDSAMGVEVERDPLPATLVDRIRAVPGVAAARPVVRGQGLLSADGKTIVPPGASLLASWEPAPVGAFTLRAGDPPAADDELVVDADTARRHHIELGDTVTVRAEQTESLRVVGLAGFGDGPGLPNSTVGLVTLPTAQHLLKLGGDVSEVAVVAADGTDVQRLRDRVEAAIGSGYAVSAGQDIAASSAAAAKTQVDHLQLMLFALAAAALLVGALLIANTFSIVITQRTRELAVLRAAGATGAQVLWSVLGEALLVGFTASVAGIGLGVATAAGLRDLAGAFGITLPDGGLVVAPRTMIVAFAVGVGVTVFSAIGPARRAASVAPVEAMRRSAAASAPGGRVRTITGWGMTGIGASSLVAVLAGSGSLALVGAAALAAIAGLALLGPALTPRLARLIGRPLDATGIPGRLARESAARTPRRTAATALALALGLALISFMTVLATSIKDSIQRSYTEVITADYVIESARNEMLGGLSHHVHHHVGELPEVAVASRLRYGHWKDGAHTNALTAVDPVTLPRVTSLRMAAGDLNAISGGGVVLAERAARERHLALGDSLPMTFSRTGTQRLPVVGLLRDRDAQALSTDYIISLDTYSRNYRENMDASVFVKVADGVSDAAAKKAITAKLADHPTAQLRDQAAAVAGRTMSIDQILGLVSVLLMLTILIALMGITNTLALSIIERTREIGLLRAVGMTRGQLRWMIRGEAVLIAVLAIVVGVGLGIAFAAGTVSALGSTAELALVVPAGRLVLVVAVATLAGLLAGMLPARRAAKLDVLTAIATS</sequence>
<keyword evidence="2" id="KW-1003">Cell membrane</keyword>
<evidence type="ECO:0000256" key="7">
    <source>
        <dbReference type="SAM" id="Phobius"/>
    </source>
</evidence>
<dbReference type="Pfam" id="PF12704">
    <property type="entry name" value="MacB_PCD"/>
    <property type="match status" value="2"/>
</dbReference>
<feature type="transmembrane region" description="Helical" evidence="7">
    <location>
        <begin position="359"/>
        <end position="380"/>
    </location>
</feature>
<accession>A0A367FSQ3</accession>
<proteinExistence type="inferred from homology"/>
<feature type="domain" description="ABC3 transporter permease C-terminal" evidence="8">
    <location>
        <begin position="723"/>
        <end position="839"/>
    </location>
</feature>
<keyword evidence="3 7" id="KW-0812">Transmembrane</keyword>
<evidence type="ECO:0000313" key="11">
    <source>
        <dbReference type="Proteomes" id="UP000253094"/>
    </source>
</evidence>
<feature type="transmembrane region" description="Helical" evidence="7">
    <location>
        <begin position="411"/>
        <end position="429"/>
    </location>
</feature>
<dbReference type="GO" id="GO:0022857">
    <property type="term" value="F:transmembrane transporter activity"/>
    <property type="evidence" value="ECO:0007669"/>
    <property type="project" value="TreeGrafter"/>
</dbReference>
<feature type="transmembrane region" description="Helical" evidence="7">
    <location>
        <begin position="804"/>
        <end position="827"/>
    </location>
</feature>
<dbReference type="Pfam" id="PF02687">
    <property type="entry name" value="FtsX"/>
    <property type="match status" value="2"/>
</dbReference>
<keyword evidence="5 7" id="KW-0472">Membrane</keyword>
<keyword evidence="11" id="KW-1185">Reference proteome</keyword>
<evidence type="ECO:0000256" key="3">
    <source>
        <dbReference type="ARBA" id="ARBA00022692"/>
    </source>
</evidence>
<evidence type="ECO:0000256" key="2">
    <source>
        <dbReference type="ARBA" id="ARBA00022475"/>
    </source>
</evidence>
<feature type="transmembrane region" description="Helical" evidence="7">
    <location>
        <begin position="435"/>
        <end position="455"/>
    </location>
</feature>
<comment type="caution">
    <text evidence="10">The sequence shown here is derived from an EMBL/GenBank/DDBJ whole genome shotgun (WGS) entry which is preliminary data.</text>
</comment>
<feature type="transmembrane region" description="Helical" evidence="7">
    <location>
        <begin position="766"/>
        <end position="792"/>
    </location>
</feature>